<dbReference type="Proteomes" id="UP000599437">
    <property type="component" value="Unassembled WGS sequence"/>
</dbReference>
<gene>
    <name evidence="1" type="ORF">GCM10010346_53090</name>
</gene>
<evidence type="ECO:0000313" key="1">
    <source>
        <dbReference type="EMBL" id="GHB22899.1"/>
    </source>
</evidence>
<organism evidence="1 2">
    <name type="scientific">Streptomyces chryseus</name>
    <dbReference type="NCBI Taxonomy" id="68186"/>
    <lineage>
        <taxon>Bacteria</taxon>
        <taxon>Bacillati</taxon>
        <taxon>Actinomycetota</taxon>
        <taxon>Actinomycetes</taxon>
        <taxon>Kitasatosporales</taxon>
        <taxon>Streptomycetaceae</taxon>
        <taxon>Streptomyces</taxon>
    </lineage>
</organism>
<reference evidence="2" key="1">
    <citation type="journal article" date="2019" name="Int. J. Syst. Evol. Microbiol.">
        <title>The Global Catalogue of Microorganisms (GCM) 10K type strain sequencing project: providing services to taxonomists for standard genome sequencing and annotation.</title>
        <authorList>
            <consortium name="The Broad Institute Genomics Platform"/>
            <consortium name="The Broad Institute Genome Sequencing Center for Infectious Disease"/>
            <person name="Wu L."/>
            <person name="Ma J."/>
        </authorList>
    </citation>
    <scope>NUCLEOTIDE SEQUENCE [LARGE SCALE GENOMIC DNA]</scope>
    <source>
        <strain evidence="2">JCM 4737</strain>
    </source>
</reference>
<sequence length="186" mass="20142">MLQGGLDVGGRHPQRYRRQRLLTRQHYVPADRRPQLIQQHGPVTGRLDAHTPTVPGPRTVIRDHGPALYLLGPHGTVGPRSPLGATVPCRTVPWCNARALGTGPHIGDQGTGARLMVRLRGGHWSARTGMVRILWCDPHAAGLHLFPVSGYLLRGPCLIVGPGGALRRQRSNAVVRLVSGPLERGP</sequence>
<protein>
    <submittedName>
        <fullName evidence="1">Uncharacterized protein</fullName>
    </submittedName>
</protein>
<dbReference type="EMBL" id="BMVO01000023">
    <property type="protein sequence ID" value="GHB22899.1"/>
    <property type="molecule type" value="Genomic_DNA"/>
</dbReference>
<keyword evidence="2" id="KW-1185">Reference proteome</keyword>
<evidence type="ECO:0000313" key="2">
    <source>
        <dbReference type="Proteomes" id="UP000599437"/>
    </source>
</evidence>
<proteinExistence type="predicted"/>
<accession>A0ABQ3E6R9</accession>
<name>A0ABQ3E6R9_9ACTN</name>
<comment type="caution">
    <text evidence="1">The sequence shown here is derived from an EMBL/GenBank/DDBJ whole genome shotgun (WGS) entry which is preliminary data.</text>
</comment>